<proteinExistence type="predicted"/>
<evidence type="ECO:0000313" key="2">
    <source>
        <dbReference type="Proteomes" id="UP000187203"/>
    </source>
</evidence>
<dbReference type="AlphaFoldDB" id="A0A1R3KKS4"/>
<evidence type="ECO:0000313" key="1">
    <source>
        <dbReference type="EMBL" id="OMP07685.1"/>
    </source>
</evidence>
<name>A0A1R3KKS4_9ROSI</name>
<accession>A0A1R3KKS4</accession>
<organism evidence="1 2">
    <name type="scientific">Corchorus olitorius</name>
    <dbReference type="NCBI Taxonomy" id="93759"/>
    <lineage>
        <taxon>Eukaryota</taxon>
        <taxon>Viridiplantae</taxon>
        <taxon>Streptophyta</taxon>
        <taxon>Embryophyta</taxon>
        <taxon>Tracheophyta</taxon>
        <taxon>Spermatophyta</taxon>
        <taxon>Magnoliopsida</taxon>
        <taxon>eudicotyledons</taxon>
        <taxon>Gunneridae</taxon>
        <taxon>Pentapetalae</taxon>
        <taxon>rosids</taxon>
        <taxon>malvids</taxon>
        <taxon>Malvales</taxon>
        <taxon>Malvaceae</taxon>
        <taxon>Grewioideae</taxon>
        <taxon>Apeibeae</taxon>
        <taxon>Corchorus</taxon>
    </lineage>
</organism>
<reference evidence="2" key="1">
    <citation type="submission" date="2013-09" db="EMBL/GenBank/DDBJ databases">
        <title>Corchorus olitorius genome sequencing.</title>
        <authorList>
            <person name="Alam M."/>
            <person name="Haque M.S."/>
            <person name="Islam M.S."/>
            <person name="Emdad E.M."/>
            <person name="Islam M.M."/>
            <person name="Ahmed B."/>
            <person name="Halim A."/>
            <person name="Hossen Q.M.M."/>
            <person name="Hossain M.Z."/>
            <person name="Ahmed R."/>
            <person name="Khan M.M."/>
            <person name="Islam R."/>
            <person name="Rashid M.M."/>
            <person name="Khan S.A."/>
            <person name="Rahman M.S."/>
            <person name="Alam M."/>
            <person name="Yahiya A.S."/>
            <person name="Khan M.S."/>
            <person name="Azam M.S."/>
            <person name="Haque T."/>
            <person name="Lashkar M.Z.H."/>
            <person name="Akhand A.I."/>
            <person name="Morshed G."/>
            <person name="Roy S."/>
            <person name="Uddin K.S."/>
            <person name="Rabeya T."/>
            <person name="Hossain A.S."/>
            <person name="Chowdhury A."/>
            <person name="Snigdha A.R."/>
            <person name="Mortoza M.S."/>
            <person name="Matin S.A."/>
            <person name="Hoque S.M.E."/>
            <person name="Islam M.K."/>
            <person name="Roy D.K."/>
            <person name="Haider R."/>
            <person name="Moosa M.M."/>
            <person name="Elias S.M."/>
            <person name="Hasan A.M."/>
            <person name="Jahan S."/>
            <person name="Shafiuddin M."/>
            <person name="Mahmood N."/>
            <person name="Shommy N.S."/>
        </authorList>
    </citation>
    <scope>NUCLEOTIDE SEQUENCE [LARGE SCALE GENOMIC DNA]</scope>
    <source>
        <strain evidence="2">cv. O-4</strain>
    </source>
</reference>
<comment type="caution">
    <text evidence="1">The sequence shown here is derived from an EMBL/GenBank/DDBJ whole genome shotgun (WGS) entry which is preliminary data.</text>
</comment>
<gene>
    <name evidence="1" type="ORF">COLO4_07136</name>
</gene>
<sequence>MEIFGVFFWIFPGIGKVTGGGNGFRVGPTRSICCGLIAKNALNILSCFRR</sequence>
<dbReference type="Proteomes" id="UP000187203">
    <property type="component" value="Unassembled WGS sequence"/>
</dbReference>
<protein>
    <submittedName>
        <fullName evidence="1">Uncharacterized protein</fullName>
    </submittedName>
</protein>
<dbReference type="EMBL" id="AWUE01013106">
    <property type="protein sequence ID" value="OMP07685.1"/>
    <property type="molecule type" value="Genomic_DNA"/>
</dbReference>
<keyword evidence="2" id="KW-1185">Reference proteome</keyword>